<dbReference type="KEGG" id="tva:4745800"/>
<evidence type="ECO:0000313" key="3">
    <source>
        <dbReference type="Proteomes" id="UP000001542"/>
    </source>
</evidence>
<feature type="domain" description="DDE-1" evidence="1">
    <location>
        <begin position="14"/>
        <end position="47"/>
    </location>
</feature>
<name>A2G3X3_TRIV3</name>
<dbReference type="Pfam" id="PF03184">
    <property type="entry name" value="DDE_1"/>
    <property type="match status" value="1"/>
</dbReference>
<reference evidence="2" key="2">
    <citation type="journal article" date="2007" name="Science">
        <title>Draft genome sequence of the sexually transmitted pathogen Trichomonas vaginalis.</title>
        <authorList>
            <person name="Carlton J.M."/>
            <person name="Hirt R.P."/>
            <person name="Silva J.C."/>
            <person name="Delcher A.L."/>
            <person name="Schatz M."/>
            <person name="Zhao Q."/>
            <person name="Wortman J.R."/>
            <person name="Bidwell S.L."/>
            <person name="Alsmark U.C.M."/>
            <person name="Besteiro S."/>
            <person name="Sicheritz-Ponten T."/>
            <person name="Noel C.J."/>
            <person name="Dacks J.B."/>
            <person name="Foster P.G."/>
            <person name="Simillion C."/>
            <person name="Van de Peer Y."/>
            <person name="Miranda-Saavedra D."/>
            <person name="Barton G.J."/>
            <person name="Westrop G.D."/>
            <person name="Mueller S."/>
            <person name="Dessi D."/>
            <person name="Fiori P.L."/>
            <person name="Ren Q."/>
            <person name="Paulsen I."/>
            <person name="Zhang H."/>
            <person name="Bastida-Corcuera F.D."/>
            <person name="Simoes-Barbosa A."/>
            <person name="Brown M.T."/>
            <person name="Hayes R.D."/>
            <person name="Mukherjee M."/>
            <person name="Okumura C.Y."/>
            <person name="Schneider R."/>
            <person name="Smith A.J."/>
            <person name="Vanacova S."/>
            <person name="Villalvazo M."/>
            <person name="Haas B.J."/>
            <person name="Pertea M."/>
            <person name="Feldblyum T.V."/>
            <person name="Utterback T.R."/>
            <person name="Shu C.L."/>
            <person name="Osoegawa K."/>
            <person name="de Jong P.J."/>
            <person name="Hrdy I."/>
            <person name="Horvathova L."/>
            <person name="Zubacova Z."/>
            <person name="Dolezal P."/>
            <person name="Malik S.B."/>
            <person name="Logsdon J.M. Jr."/>
            <person name="Henze K."/>
            <person name="Gupta A."/>
            <person name="Wang C.C."/>
            <person name="Dunne R.L."/>
            <person name="Upcroft J.A."/>
            <person name="Upcroft P."/>
            <person name="White O."/>
            <person name="Salzberg S.L."/>
            <person name="Tang P."/>
            <person name="Chiu C.-H."/>
            <person name="Lee Y.-S."/>
            <person name="Embley T.M."/>
            <person name="Coombs G.H."/>
            <person name="Mottram J.C."/>
            <person name="Tachezy J."/>
            <person name="Fraser-Liggett C.M."/>
            <person name="Johnson P.J."/>
        </authorList>
    </citation>
    <scope>NUCLEOTIDE SEQUENCE [LARGE SCALE GENOMIC DNA]</scope>
    <source>
        <strain evidence="2">G3</strain>
    </source>
</reference>
<dbReference type="GO" id="GO:0003676">
    <property type="term" value="F:nucleic acid binding"/>
    <property type="evidence" value="ECO:0007669"/>
    <property type="project" value="InterPro"/>
</dbReference>
<dbReference type="AlphaFoldDB" id="A2G3X3"/>
<organism evidence="2 3">
    <name type="scientific">Trichomonas vaginalis (strain ATCC PRA-98 / G3)</name>
    <dbReference type="NCBI Taxonomy" id="412133"/>
    <lineage>
        <taxon>Eukaryota</taxon>
        <taxon>Metamonada</taxon>
        <taxon>Parabasalia</taxon>
        <taxon>Trichomonadida</taxon>
        <taxon>Trichomonadidae</taxon>
        <taxon>Trichomonas</taxon>
    </lineage>
</organism>
<dbReference type="InParanoid" id="A2G3X3"/>
<protein>
    <recommendedName>
        <fullName evidence="1">DDE-1 domain-containing protein</fullName>
    </recommendedName>
</protein>
<dbReference type="InterPro" id="IPR004875">
    <property type="entry name" value="DDE_SF_endonuclease_dom"/>
</dbReference>
<dbReference type="VEuPathDB" id="TrichDB:TVAGG3_0113640"/>
<sequence length="57" mass="6346">MDLRVTITNLSLISAKRIKIIQIPPHSSDQVQPLNLEIYGVFKGKYQAFPAPKGVNP</sequence>
<accession>A2G3X3</accession>
<evidence type="ECO:0000259" key="1">
    <source>
        <dbReference type="Pfam" id="PF03184"/>
    </source>
</evidence>
<dbReference type="VEuPathDB" id="TrichDB:TVAG_413270"/>
<gene>
    <name evidence="2" type="ORF">TVAG_413270</name>
</gene>
<reference evidence="2" key="1">
    <citation type="submission" date="2006-10" db="EMBL/GenBank/DDBJ databases">
        <authorList>
            <person name="Amadeo P."/>
            <person name="Zhao Q."/>
            <person name="Wortman J."/>
            <person name="Fraser-Liggett C."/>
            <person name="Carlton J."/>
        </authorList>
    </citation>
    <scope>NUCLEOTIDE SEQUENCE</scope>
    <source>
        <strain evidence="2">G3</strain>
    </source>
</reference>
<dbReference type="RefSeq" id="XP_001301077.1">
    <property type="nucleotide sequence ID" value="XM_001301076.1"/>
</dbReference>
<dbReference type="OrthoDB" id="4327074at2759"/>
<proteinExistence type="predicted"/>
<evidence type="ECO:0000313" key="2">
    <source>
        <dbReference type="EMBL" id="EAX88147.1"/>
    </source>
</evidence>
<dbReference type="Proteomes" id="UP000001542">
    <property type="component" value="Unassembled WGS sequence"/>
</dbReference>
<keyword evidence="3" id="KW-1185">Reference proteome</keyword>
<dbReference type="SMR" id="A2G3X3"/>
<dbReference type="EMBL" id="DS114349">
    <property type="protein sequence ID" value="EAX88147.1"/>
    <property type="molecule type" value="Genomic_DNA"/>
</dbReference>